<dbReference type="InterPro" id="IPR011042">
    <property type="entry name" value="6-blade_b-propeller_TolB-like"/>
</dbReference>
<dbReference type="EMBL" id="JACOPL010000006">
    <property type="protein sequence ID" value="MBC5725431.1"/>
    <property type="molecule type" value="Genomic_DNA"/>
</dbReference>
<name>A0A923RWP4_9FIRM</name>
<evidence type="ECO:0000256" key="1">
    <source>
        <dbReference type="SAM" id="Phobius"/>
    </source>
</evidence>
<organism evidence="2 3">
    <name type="scientific">Agathobaculum faecis</name>
    <dbReference type="NCBI Taxonomy" id="2763013"/>
    <lineage>
        <taxon>Bacteria</taxon>
        <taxon>Bacillati</taxon>
        <taxon>Bacillota</taxon>
        <taxon>Clostridia</taxon>
        <taxon>Eubacteriales</taxon>
        <taxon>Butyricicoccaceae</taxon>
        <taxon>Agathobaculum</taxon>
    </lineage>
</organism>
<dbReference type="AlphaFoldDB" id="A0A923RWP4"/>
<protein>
    <recommendedName>
        <fullName evidence="4">WD40 repeat domain-containing protein</fullName>
    </recommendedName>
</protein>
<evidence type="ECO:0000313" key="3">
    <source>
        <dbReference type="Proteomes" id="UP000606499"/>
    </source>
</evidence>
<feature type="transmembrane region" description="Helical" evidence="1">
    <location>
        <begin position="32"/>
        <end position="57"/>
    </location>
</feature>
<keyword evidence="1" id="KW-0472">Membrane</keyword>
<gene>
    <name evidence="2" type="ORF">H8S45_08155</name>
</gene>
<sequence>MTQKTRKTKQNIIRFPSSKKERRRLLLESKDIRVRIVATLRTACGWLLVIAVFLFLLSNYRLFTPASIQSLASYAIAGLREHEGDATTIAYENGSFSDAALFESGLAYADSDSLFLAKPGGLVTLRQTLGYTAPVVEACDDYVLAFDRGGTKAVLTNSVSAAAELELTSPIITGSIAENGHFALVTDEQGYRTAAAVYDTSGKEVFKYQSSEYYIVSAALSPDGKTLAALAFRQDGVMLDSHLLLYTVSSGELAADAVLEGTLGIDVRFLSNGTAAILADDGLYLADRKGGAEHVLTFVSSDLLAFSMQNGAVVLATRSYSGGARSDLYTVQEDGVLNGPFSLPEEPSAVSLSNAGFAVLTSSGVSVYDSSAAPLWHNSEAVGARRVLLTDDGTLFALYAKNTRLFTAHSEQSEDISHAS</sequence>
<dbReference type="SUPFAM" id="SSF50969">
    <property type="entry name" value="YVTN repeat-like/Quinoprotein amine dehydrogenase"/>
    <property type="match status" value="1"/>
</dbReference>
<keyword evidence="3" id="KW-1185">Reference proteome</keyword>
<dbReference type="InterPro" id="IPR011044">
    <property type="entry name" value="Quino_amine_DH_bsu"/>
</dbReference>
<evidence type="ECO:0008006" key="4">
    <source>
        <dbReference type="Google" id="ProtNLM"/>
    </source>
</evidence>
<evidence type="ECO:0000313" key="2">
    <source>
        <dbReference type="EMBL" id="MBC5725431.1"/>
    </source>
</evidence>
<keyword evidence="1" id="KW-0812">Transmembrane</keyword>
<dbReference type="RefSeq" id="WP_186949916.1">
    <property type="nucleotide sequence ID" value="NZ_JACOPL010000006.1"/>
</dbReference>
<accession>A0A923RWP4</accession>
<dbReference type="Gene3D" id="2.120.10.30">
    <property type="entry name" value="TolB, C-terminal domain"/>
    <property type="match status" value="1"/>
</dbReference>
<reference evidence="2" key="1">
    <citation type="submission" date="2020-08" db="EMBL/GenBank/DDBJ databases">
        <title>Genome public.</title>
        <authorList>
            <person name="Liu C."/>
            <person name="Sun Q."/>
        </authorList>
    </citation>
    <scope>NUCLEOTIDE SEQUENCE</scope>
    <source>
        <strain evidence="2">NSJ-28</strain>
    </source>
</reference>
<keyword evidence="1" id="KW-1133">Transmembrane helix</keyword>
<comment type="caution">
    <text evidence="2">The sequence shown here is derived from an EMBL/GenBank/DDBJ whole genome shotgun (WGS) entry which is preliminary data.</text>
</comment>
<dbReference type="Pfam" id="PF18975">
    <property type="entry name" value="DUF5711"/>
    <property type="match status" value="1"/>
</dbReference>
<dbReference type="InterPro" id="IPR043765">
    <property type="entry name" value="DUF5711"/>
</dbReference>
<proteinExistence type="predicted"/>
<dbReference type="Proteomes" id="UP000606499">
    <property type="component" value="Unassembled WGS sequence"/>
</dbReference>